<dbReference type="KEGG" id="nmy:CJ229_000030"/>
<accession>A0AAF0YHT3</accession>
<dbReference type="EMBL" id="CP136964">
    <property type="protein sequence ID" value="WOS96163.1"/>
    <property type="molecule type" value="Genomic_DNA"/>
</dbReference>
<evidence type="ECO:0000313" key="2">
    <source>
        <dbReference type="Proteomes" id="UP000243626"/>
    </source>
</evidence>
<sequence length="88" mass="10794">MDALQIYETIRREMSREDKRVEFIEFNIRNDMYIMNLIYDYVASNTYEHHFIPHEADPLILNEETYEQLIDILNDKGIRYVTRNDDFI</sequence>
<evidence type="ECO:0000313" key="1">
    <source>
        <dbReference type="EMBL" id="WOS96163.1"/>
    </source>
</evidence>
<reference evidence="2" key="1">
    <citation type="submission" date="2017-09" db="EMBL/GenBank/DDBJ databases">
        <title>Bacterial strain isolated from the female urinary microbiota.</title>
        <authorList>
            <person name="Thomas-White K."/>
            <person name="Kumar N."/>
            <person name="Forster S."/>
            <person name="Putonti C."/>
            <person name="Lawley T."/>
            <person name="Wolfe A.J."/>
        </authorList>
    </citation>
    <scope>NUCLEOTIDE SEQUENCE [LARGE SCALE GENOMIC DNA]</scope>
    <source>
        <strain evidence="2">UMB0959</strain>
    </source>
</reference>
<dbReference type="Proteomes" id="UP000243626">
    <property type="component" value="Chromosome"/>
</dbReference>
<protein>
    <submittedName>
        <fullName evidence="1">Uncharacterized protein</fullName>
    </submittedName>
</protein>
<name>A0AAF0YHT3_9STAP</name>
<dbReference type="AlphaFoldDB" id="A0AAF0YHT3"/>
<proteinExistence type="predicted"/>
<gene>
    <name evidence="1" type="ORF">CJ229_000030</name>
</gene>
<dbReference type="RefSeq" id="WP_070710293.1">
    <property type="nucleotide sequence ID" value="NZ_CP136964.1"/>
</dbReference>
<keyword evidence="2" id="KW-1185">Reference proteome</keyword>
<organism evidence="1 2">
    <name type="scientific">Nosocomiicoccus massiliensis</name>
    <dbReference type="NCBI Taxonomy" id="1232430"/>
    <lineage>
        <taxon>Bacteria</taxon>
        <taxon>Bacillati</taxon>
        <taxon>Bacillota</taxon>
        <taxon>Bacilli</taxon>
        <taxon>Bacillales</taxon>
        <taxon>Staphylococcaceae</taxon>
        <taxon>Nosocomiicoccus</taxon>
    </lineage>
</organism>